<keyword evidence="3" id="KW-0862">Zinc</keyword>
<dbReference type="SUPFAM" id="SSF51316">
    <property type="entry name" value="Mss4-like"/>
    <property type="match status" value="1"/>
</dbReference>
<name>A0A9P4K2A2_9PLEO</name>
<dbReference type="GO" id="GO:0016846">
    <property type="term" value="F:carbon-sulfur lyase activity"/>
    <property type="evidence" value="ECO:0007669"/>
    <property type="project" value="InterPro"/>
</dbReference>
<evidence type="ECO:0000313" key="6">
    <source>
        <dbReference type="EMBL" id="KAF2260586.1"/>
    </source>
</evidence>
<feature type="domain" description="CENP-V/GFA" evidence="5">
    <location>
        <begin position="3"/>
        <end position="124"/>
    </location>
</feature>
<keyword evidence="2" id="KW-0479">Metal-binding</keyword>
<comment type="caution">
    <text evidence="6">The sequence shown here is derived from an EMBL/GenBank/DDBJ whole genome shotgun (WGS) entry which is preliminary data.</text>
</comment>
<comment type="similarity">
    <text evidence="1">Belongs to the Gfa family.</text>
</comment>
<dbReference type="GO" id="GO:0046872">
    <property type="term" value="F:metal ion binding"/>
    <property type="evidence" value="ECO:0007669"/>
    <property type="project" value="UniProtKB-KW"/>
</dbReference>
<keyword evidence="7" id="KW-1185">Reference proteome</keyword>
<evidence type="ECO:0000256" key="3">
    <source>
        <dbReference type="ARBA" id="ARBA00022833"/>
    </source>
</evidence>
<organism evidence="6 7">
    <name type="scientific">Lojkania enalia</name>
    <dbReference type="NCBI Taxonomy" id="147567"/>
    <lineage>
        <taxon>Eukaryota</taxon>
        <taxon>Fungi</taxon>
        <taxon>Dikarya</taxon>
        <taxon>Ascomycota</taxon>
        <taxon>Pezizomycotina</taxon>
        <taxon>Dothideomycetes</taxon>
        <taxon>Pleosporomycetidae</taxon>
        <taxon>Pleosporales</taxon>
        <taxon>Pleosporales incertae sedis</taxon>
        <taxon>Lojkania</taxon>
    </lineage>
</organism>
<dbReference type="Gene3D" id="3.90.1590.10">
    <property type="entry name" value="glutathione-dependent formaldehyde- activating enzyme (gfa)"/>
    <property type="match status" value="1"/>
</dbReference>
<dbReference type="Pfam" id="PF04828">
    <property type="entry name" value="GFA"/>
    <property type="match status" value="1"/>
</dbReference>
<evidence type="ECO:0000259" key="5">
    <source>
        <dbReference type="PROSITE" id="PS51891"/>
    </source>
</evidence>
<dbReference type="InterPro" id="IPR006913">
    <property type="entry name" value="CENP-V/GFA"/>
</dbReference>
<dbReference type="PANTHER" id="PTHR33337:SF30">
    <property type="entry name" value="DUF636 DOMAIN PROTEIN (AFU_ORTHOLOGUE AFUA_1G03180)"/>
    <property type="match status" value="1"/>
</dbReference>
<proteinExistence type="inferred from homology"/>
<dbReference type="EMBL" id="ML986678">
    <property type="protein sequence ID" value="KAF2260586.1"/>
    <property type="molecule type" value="Genomic_DNA"/>
</dbReference>
<evidence type="ECO:0000256" key="1">
    <source>
        <dbReference type="ARBA" id="ARBA00005495"/>
    </source>
</evidence>
<sequence length="137" mass="14754">MAQQGGCMCGNVRYSVEGEPAMKALCHCTDCRKITGSTYSTNALFPEEGFKVLQGTTKQHSKVADGGNTITSHFCGDCGSTMWREGPTFKGLKVIKVGTLDDPDALTKAKPDAELFTSTRVEWVSEVPNAKQLLAMS</sequence>
<evidence type="ECO:0000313" key="7">
    <source>
        <dbReference type="Proteomes" id="UP000800093"/>
    </source>
</evidence>
<dbReference type="OrthoDB" id="406544at2759"/>
<keyword evidence="4" id="KW-0456">Lyase</keyword>
<dbReference type="InterPro" id="IPR011057">
    <property type="entry name" value="Mss4-like_sf"/>
</dbReference>
<accession>A0A9P4K2A2</accession>
<evidence type="ECO:0000256" key="4">
    <source>
        <dbReference type="ARBA" id="ARBA00023239"/>
    </source>
</evidence>
<dbReference type="PROSITE" id="PS51891">
    <property type="entry name" value="CENP_V_GFA"/>
    <property type="match status" value="1"/>
</dbReference>
<reference evidence="7" key="1">
    <citation type="journal article" date="2020" name="Stud. Mycol.">
        <title>101 Dothideomycetes genomes: A test case for predicting lifestyles and emergence of pathogens.</title>
        <authorList>
            <person name="Haridas S."/>
            <person name="Albert R."/>
            <person name="Binder M."/>
            <person name="Bloem J."/>
            <person name="LaButti K."/>
            <person name="Salamov A."/>
            <person name="Andreopoulos B."/>
            <person name="Baker S."/>
            <person name="Barry K."/>
            <person name="Bills G."/>
            <person name="Bluhm B."/>
            <person name="Cannon C."/>
            <person name="Castanera R."/>
            <person name="Culley D."/>
            <person name="Daum C."/>
            <person name="Ezra D."/>
            <person name="Gonzalez J."/>
            <person name="Henrissat B."/>
            <person name="Kuo A."/>
            <person name="Liang C."/>
            <person name="Lipzen A."/>
            <person name="Lutzoni F."/>
            <person name="Magnuson J."/>
            <person name="Mondo S."/>
            <person name="Nolan M."/>
            <person name="Ohm R."/>
            <person name="Pangilinan J."/>
            <person name="Park H.-J."/>
            <person name="Ramirez L."/>
            <person name="Alfaro M."/>
            <person name="Sun H."/>
            <person name="Tritt A."/>
            <person name="Yoshinaga Y."/>
            <person name="Zwiers L.-H."/>
            <person name="Turgeon B."/>
            <person name="Goodwin S."/>
            <person name="Spatafora J."/>
            <person name="Crous P."/>
            <person name="Grigoriev I."/>
        </authorList>
    </citation>
    <scope>NUCLEOTIDE SEQUENCE [LARGE SCALE GENOMIC DNA]</scope>
    <source>
        <strain evidence="7">CBS 304.66</strain>
    </source>
</reference>
<evidence type="ECO:0000256" key="2">
    <source>
        <dbReference type="ARBA" id="ARBA00022723"/>
    </source>
</evidence>
<dbReference type="PANTHER" id="PTHR33337">
    <property type="entry name" value="GFA DOMAIN-CONTAINING PROTEIN"/>
    <property type="match status" value="1"/>
</dbReference>
<dbReference type="Proteomes" id="UP000800093">
    <property type="component" value="Unassembled WGS sequence"/>
</dbReference>
<gene>
    <name evidence="6" type="ORF">CC78DRAFT_24682</name>
</gene>
<dbReference type="AlphaFoldDB" id="A0A9P4K2A2"/>
<protein>
    <recommendedName>
        <fullName evidence="5">CENP-V/GFA domain-containing protein</fullName>
    </recommendedName>
</protein>